<dbReference type="RefSeq" id="WP_367952698.1">
    <property type="nucleotide sequence ID" value="NZ_JBDPGJ010000001.1"/>
</dbReference>
<evidence type="ECO:0000313" key="2">
    <source>
        <dbReference type="EMBL" id="MEX0404830.1"/>
    </source>
</evidence>
<dbReference type="Proteomes" id="UP001556692">
    <property type="component" value="Unassembled WGS sequence"/>
</dbReference>
<keyword evidence="1" id="KW-0732">Signal</keyword>
<accession>A0ABV3SET6</accession>
<sequence>MRFFLCVLVVFGLSAPALAQSKAAKYLIDQEVSKACEGPGTIRPESAIERDITGDGRDDLIINHRGIWCGSSQSGFCGMQLCDVLIYVRKGSLLHLELETMSGSLRLSDENPPDIYLSSHGGDEVPIKWDGNKFR</sequence>
<feature type="chain" id="PRO_5046829473" description="VCBS repeat-containing protein" evidence="1">
    <location>
        <begin position="20"/>
        <end position="135"/>
    </location>
</feature>
<protein>
    <recommendedName>
        <fullName evidence="4">VCBS repeat-containing protein</fullName>
    </recommendedName>
</protein>
<comment type="caution">
    <text evidence="2">The sequence shown here is derived from an EMBL/GenBank/DDBJ whole genome shotgun (WGS) entry which is preliminary data.</text>
</comment>
<keyword evidence="3" id="KW-1185">Reference proteome</keyword>
<organism evidence="2 3">
    <name type="scientific">Aquibium pacificus</name>
    <dbReference type="NCBI Taxonomy" id="3153579"/>
    <lineage>
        <taxon>Bacteria</taxon>
        <taxon>Pseudomonadati</taxon>
        <taxon>Pseudomonadota</taxon>
        <taxon>Alphaproteobacteria</taxon>
        <taxon>Hyphomicrobiales</taxon>
        <taxon>Phyllobacteriaceae</taxon>
        <taxon>Aquibium</taxon>
    </lineage>
</organism>
<dbReference type="EMBL" id="JBDPGJ010000001">
    <property type="protein sequence ID" value="MEX0404830.1"/>
    <property type="molecule type" value="Genomic_DNA"/>
</dbReference>
<evidence type="ECO:0000313" key="3">
    <source>
        <dbReference type="Proteomes" id="UP001556692"/>
    </source>
</evidence>
<name>A0ABV3SET6_9HYPH</name>
<evidence type="ECO:0000256" key="1">
    <source>
        <dbReference type="SAM" id="SignalP"/>
    </source>
</evidence>
<reference evidence="2 3" key="1">
    <citation type="submission" date="2024-05" db="EMBL/GenBank/DDBJ databases">
        <authorList>
            <person name="Jiang F."/>
        </authorList>
    </citation>
    <scope>NUCLEOTIDE SEQUENCE [LARGE SCALE GENOMIC DNA]</scope>
    <source>
        <strain evidence="2 3">LZ166</strain>
    </source>
</reference>
<proteinExistence type="predicted"/>
<feature type="signal peptide" evidence="1">
    <location>
        <begin position="1"/>
        <end position="19"/>
    </location>
</feature>
<evidence type="ECO:0008006" key="4">
    <source>
        <dbReference type="Google" id="ProtNLM"/>
    </source>
</evidence>
<gene>
    <name evidence="2" type="ORF">ABGN05_04035</name>
</gene>